<comment type="caution">
    <text evidence="1">The sequence shown here is derived from an EMBL/GenBank/DDBJ whole genome shotgun (WGS) entry which is preliminary data.</text>
</comment>
<evidence type="ECO:0000313" key="2">
    <source>
        <dbReference type="Proteomes" id="UP001217089"/>
    </source>
</evidence>
<dbReference type="Proteomes" id="UP001217089">
    <property type="component" value="Unassembled WGS sequence"/>
</dbReference>
<reference evidence="1 2" key="1">
    <citation type="submission" date="2022-12" db="EMBL/GenBank/DDBJ databases">
        <title>Chromosome-level genome of Tegillarca granosa.</title>
        <authorList>
            <person name="Kim J."/>
        </authorList>
    </citation>
    <scope>NUCLEOTIDE SEQUENCE [LARGE SCALE GENOMIC DNA]</scope>
    <source>
        <strain evidence="1">Teg-2019</strain>
        <tissue evidence="1">Adductor muscle</tissue>
    </source>
</reference>
<gene>
    <name evidence="1" type="ORF">KUTeg_010518</name>
</gene>
<organism evidence="1 2">
    <name type="scientific">Tegillarca granosa</name>
    <name type="common">Malaysian cockle</name>
    <name type="synonym">Anadara granosa</name>
    <dbReference type="NCBI Taxonomy" id="220873"/>
    <lineage>
        <taxon>Eukaryota</taxon>
        <taxon>Metazoa</taxon>
        <taxon>Spiralia</taxon>
        <taxon>Lophotrochozoa</taxon>
        <taxon>Mollusca</taxon>
        <taxon>Bivalvia</taxon>
        <taxon>Autobranchia</taxon>
        <taxon>Pteriomorphia</taxon>
        <taxon>Arcoida</taxon>
        <taxon>Arcoidea</taxon>
        <taxon>Arcidae</taxon>
        <taxon>Tegillarca</taxon>
    </lineage>
</organism>
<keyword evidence="2" id="KW-1185">Reference proteome</keyword>
<sequence length="59" mass="6664">MQVQSFPGFLTDKNDGCYDDNGCEVGEVCIKGKCVQLPERRNKPRKSLHAIIIRLPITM</sequence>
<proteinExistence type="predicted"/>
<protein>
    <submittedName>
        <fullName evidence="1">Uncharacterized protein</fullName>
    </submittedName>
</protein>
<dbReference type="EMBL" id="JARBDR010000447">
    <property type="protein sequence ID" value="KAJ8311911.1"/>
    <property type="molecule type" value="Genomic_DNA"/>
</dbReference>
<accession>A0ABQ9F5R2</accession>
<evidence type="ECO:0000313" key="1">
    <source>
        <dbReference type="EMBL" id="KAJ8311911.1"/>
    </source>
</evidence>
<name>A0ABQ9F5R2_TEGGR</name>